<evidence type="ECO:0000256" key="3">
    <source>
        <dbReference type="ARBA" id="ARBA00022516"/>
    </source>
</evidence>
<dbReference type="GO" id="GO:0009029">
    <property type="term" value="F:lipid-A 4'-kinase activity"/>
    <property type="evidence" value="ECO:0007669"/>
    <property type="project" value="UniProtKB-EC"/>
</dbReference>
<name>A0AAE0FRE4_9CHLO</name>
<comment type="pathway">
    <text evidence="1">Glycolipid biosynthesis; lipid IV(A) biosynthesis; lipid IV(A) from (3R)-3-hydroxytetradecanoyl-[acyl-carrier-protein] and UDP-N-acetyl-alpha-D-glucosamine: step 6/6.</text>
</comment>
<evidence type="ECO:0000256" key="5">
    <source>
        <dbReference type="ARBA" id="ARBA00022679"/>
    </source>
</evidence>
<dbReference type="PANTHER" id="PTHR42724">
    <property type="entry name" value="TETRAACYLDISACCHARIDE 4'-KINASE"/>
    <property type="match status" value="1"/>
</dbReference>
<protein>
    <recommendedName>
        <fullName evidence="2">tetraacyldisaccharide 4'-kinase</fullName>
        <ecNumber evidence="2">2.7.1.130</ecNumber>
    </recommendedName>
</protein>
<keyword evidence="7" id="KW-0418">Kinase</keyword>
<evidence type="ECO:0000256" key="7">
    <source>
        <dbReference type="ARBA" id="ARBA00022777"/>
    </source>
</evidence>
<dbReference type="InterPro" id="IPR003758">
    <property type="entry name" value="LpxK"/>
</dbReference>
<evidence type="ECO:0000256" key="9">
    <source>
        <dbReference type="ARBA" id="ARBA00023098"/>
    </source>
</evidence>
<comment type="caution">
    <text evidence="11">The sequence shown here is derived from an EMBL/GenBank/DDBJ whole genome shotgun (WGS) entry which is preliminary data.</text>
</comment>
<evidence type="ECO:0000313" key="11">
    <source>
        <dbReference type="EMBL" id="KAK3264343.1"/>
    </source>
</evidence>
<dbReference type="GO" id="GO:0009245">
    <property type="term" value="P:lipid A biosynthetic process"/>
    <property type="evidence" value="ECO:0007669"/>
    <property type="project" value="UniProtKB-KW"/>
</dbReference>
<gene>
    <name evidence="11" type="ORF">CYMTET_26922</name>
</gene>
<dbReference type="Pfam" id="PF02606">
    <property type="entry name" value="LpxK"/>
    <property type="match status" value="1"/>
</dbReference>
<accession>A0AAE0FRE4</accession>
<sequence length="486" mass="51986">MLHPDPGRWCSYLLAPHQPFVLRQVCPAVVVDGRTRVLALMRVAVRVAADCDGERAHRLGQRLLDPARATARAPRCARLDGRFQYTLEGVFAGVCIWDRCGGFLCGAAAALCMGIAAWRRCVIGCGCSAVPIWRCNDFGGIALPRADVVVLHHVDLVDPSRIAALREDIMRRSHDAALLLTSCMQPTDLLPVPAPARSTRCSSLSSSTAASPGANGALDSQGVVPLEVLRGVSVVCASGIGCPASLRELLYKLGARHVTSFEFDDHHHFTRQELHDVARALKDMKASQAATQQPPPRVVITEKDYARCPDMIQEVLHAEGALVLRCDLHLGTEEEAEALDELLASKMNMVFQQASDCGASAFAAAVRQYGAPVAVSAGGIESDGVVVSAYGFHVEEDSDGDGGASSWWSLGWARLPETQDDVLNQPFFGGACSFAPAEESFVEPEEKSSIEPIEKSFVDSNQELFPDSGSEKPVVGAPGCASAVRS</sequence>
<keyword evidence="3" id="KW-0444">Lipid biosynthesis</keyword>
<dbReference type="PANTHER" id="PTHR42724:SF1">
    <property type="entry name" value="TETRAACYLDISACCHARIDE 4'-KINASE, MITOCHONDRIAL-RELATED"/>
    <property type="match status" value="1"/>
</dbReference>
<dbReference type="Proteomes" id="UP001190700">
    <property type="component" value="Unassembled WGS sequence"/>
</dbReference>
<evidence type="ECO:0000256" key="2">
    <source>
        <dbReference type="ARBA" id="ARBA00012071"/>
    </source>
</evidence>
<keyword evidence="8" id="KW-0067">ATP-binding</keyword>
<reference evidence="11 12" key="1">
    <citation type="journal article" date="2015" name="Genome Biol. Evol.">
        <title>Comparative Genomics of a Bacterivorous Green Alga Reveals Evolutionary Causalities and Consequences of Phago-Mixotrophic Mode of Nutrition.</title>
        <authorList>
            <person name="Burns J.A."/>
            <person name="Paasch A."/>
            <person name="Narechania A."/>
            <person name="Kim E."/>
        </authorList>
    </citation>
    <scope>NUCLEOTIDE SEQUENCE [LARGE SCALE GENOMIC DNA]</scope>
    <source>
        <strain evidence="11 12">PLY_AMNH</strain>
    </source>
</reference>
<dbReference type="GO" id="GO:0016020">
    <property type="term" value="C:membrane"/>
    <property type="evidence" value="ECO:0007669"/>
    <property type="project" value="GOC"/>
</dbReference>
<evidence type="ECO:0000256" key="4">
    <source>
        <dbReference type="ARBA" id="ARBA00022556"/>
    </source>
</evidence>
<dbReference type="EC" id="2.7.1.130" evidence="2"/>
<keyword evidence="9" id="KW-0443">Lipid metabolism</keyword>
<dbReference type="EMBL" id="LGRX02014614">
    <property type="protein sequence ID" value="KAK3264343.1"/>
    <property type="molecule type" value="Genomic_DNA"/>
</dbReference>
<organism evidence="11 12">
    <name type="scientific">Cymbomonas tetramitiformis</name>
    <dbReference type="NCBI Taxonomy" id="36881"/>
    <lineage>
        <taxon>Eukaryota</taxon>
        <taxon>Viridiplantae</taxon>
        <taxon>Chlorophyta</taxon>
        <taxon>Pyramimonadophyceae</taxon>
        <taxon>Pyramimonadales</taxon>
        <taxon>Pyramimonadaceae</taxon>
        <taxon>Cymbomonas</taxon>
    </lineage>
</organism>
<evidence type="ECO:0000256" key="6">
    <source>
        <dbReference type="ARBA" id="ARBA00022741"/>
    </source>
</evidence>
<keyword evidence="12" id="KW-1185">Reference proteome</keyword>
<dbReference type="AlphaFoldDB" id="A0AAE0FRE4"/>
<evidence type="ECO:0000256" key="8">
    <source>
        <dbReference type="ARBA" id="ARBA00022840"/>
    </source>
</evidence>
<evidence type="ECO:0000256" key="1">
    <source>
        <dbReference type="ARBA" id="ARBA00004870"/>
    </source>
</evidence>
<evidence type="ECO:0000313" key="12">
    <source>
        <dbReference type="Proteomes" id="UP001190700"/>
    </source>
</evidence>
<keyword evidence="5" id="KW-0808">Transferase</keyword>
<feature type="region of interest" description="Disordered" evidence="10">
    <location>
        <begin position="460"/>
        <end position="486"/>
    </location>
</feature>
<proteinExistence type="predicted"/>
<dbReference type="GO" id="GO:0005524">
    <property type="term" value="F:ATP binding"/>
    <property type="evidence" value="ECO:0007669"/>
    <property type="project" value="UniProtKB-KW"/>
</dbReference>
<keyword evidence="4" id="KW-0441">Lipid A biosynthesis</keyword>
<evidence type="ECO:0000256" key="10">
    <source>
        <dbReference type="SAM" id="MobiDB-lite"/>
    </source>
</evidence>
<keyword evidence="6" id="KW-0547">Nucleotide-binding</keyword>